<evidence type="ECO:0000259" key="1">
    <source>
        <dbReference type="Pfam" id="PF00248"/>
    </source>
</evidence>
<dbReference type="EMBL" id="JAEMWZ010000057">
    <property type="protein sequence ID" value="KAG7139456.1"/>
    <property type="molecule type" value="Genomic_DNA"/>
</dbReference>
<protein>
    <submittedName>
        <fullName evidence="2">Putative oxidoreductase C2F3.05c like protein</fullName>
    </submittedName>
</protein>
<dbReference type="PANTHER" id="PTHR43827">
    <property type="entry name" value="2,5-DIKETO-D-GLUCONIC ACID REDUCTASE"/>
    <property type="match status" value="1"/>
</dbReference>
<accession>A0A8I3AY64</accession>
<dbReference type="CDD" id="cd19071">
    <property type="entry name" value="AKR_AKR1-5-like"/>
    <property type="match status" value="1"/>
</dbReference>
<dbReference type="InterPro" id="IPR020471">
    <property type="entry name" value="AKR"/>
</dbReference>
<dbReference type="PIRSF" id="PIRSF000097">
    <property type="entry name" value="AKR"/>
    <property type="match status" value="1"/>
</dbReference>
<dbReference type="OrthoDB" id="416253at2759"/>
<dbReference type="Proteomes" id="UP000689129">
    <property type="component" value="Unassembled WGS sequence"/>
</dbReference>
<evidence type="ECO:0000313" key="3">
    <source>
        <dbReference type="Proteomes" id="UP000689129"/>
    </source>
</evidence>
<dbReference type="PANTHER" id="PTHR43827:SF13">
    <property type="entry name" value="ALDO_KETO REDUCTASE FAMILY PROTEIN"/>
    <property type="match status" value="1"/>
</dbReference>
<comment type="caution">
    <text evidence="2">The sequence shown here is derived from an EMBL/GenBank/DDBJ whole genome shotgun (WGS) entry which is preliminary data.</text>
</comment>
<dbReference type="Pfam" id="PF00248">
    <property type="entry name" value="Aldo_ket_red"/>
    <property type="match status" value="1"/>
</dbReference>
<proteinExistence type="predicted"/>
<reference evidence="2" key="1">
    <citation type="journal article" date="2021" name="Mol. Plant Pathol.">
        <title>A 20-kb lineage-specific genomic region tames virulence in pathogenic amphidiploid Verticillium longisporum.</title>
        <authorList>
            <person name="Harting R."/>
            <person name="Starke J."/>
            <person name="Kusch H."/>
            <person name="Poggeler S."/>
            <person name="Maurus I."/>
            <person name="Schluter R."/>
            <person name="Landesfeind M."/>
            <person name="Bulla I."/>
            <person name="Nowrousian M."/>
            <person name="de Jonge R."/>
            <person name="Stahlhut G."/>
            <person name="Hoff K.J."/>
            <person name="Asshauer K.P."/>
            <person name="Thurmer A."/>
            <person name="Stanke M."/>
            <person name="Daniel R."/>
            <person name="Morgenstern B."/>
            <person name="Thomma B.P.H.J."/>
            <person name="Kronstad J.W."/>
            <person name="Braus-Stromeyer S.A."/>
            <person name="Braus G.H."/>
        </authorList>
    </citation>
    <scope>NUCLEOTIDE SEQUENCE</scope>
    <source>
        <strain evidence="2">Vl32</strain>
    </source>
</reference>
<organism evidence="2 3">
    <name type="scientific">Verticillium longisporum</name>
    <name type="common">Verticillium dahliae var. longisporum</name>
    <dbReference type="NCBI Taxonomy" id="100787"/>
    <lineage>
        <taxon>Eukaryota</taxon>
        <taxon>Fungi</taxon>
        <taxon>Dikarya</taxon>
        <taxon>Ascomycota</taxon>
        <taxon>Pezizomycotina</taxon>
        <taxon>Sordariomycetes</taxon>
        <taxon>Hypocreomycetidae</taxon>
        <taxon>Glomerellales</taxon>
        <taxon>Plectosphaerellaceae</taxon>
        <taxon>Verticillium</taxon>
    </lineage>
</organism>
<name>A0A8I3AY64_VERLO</name>
<dbReference type="GO" id="GO:0016491">
    <property type="term" value="F:oxidoreductase activity"/>
    <property type="evidence" value="ECO:0007669"/>
    <property type="project" value="InterPro"/>
</dbReference>
<dbReference type="AlphaFoldDB" id="A0A8I3AY64"/>
<sequence>MASTKFSLSTKAKLSNGATIPQIQLGLYMMSGREATSSVKWALAAGYRGFDCAQMYHNESEAGKAIHDFLASNENTHGLTREDVFYTSKLASNGTSYDAVRKSIKSSVKASGLGYIDLFLLHSPYGGKEARLTSWKAIEDAIDDGEIKLGGVSNYGSKHIEELMASKPHRRADGIEAPKTCAKYNITIEAYAPLARAMRMKHPRIIQLSKKYSCSPAQLLVRWSLRHNMVTLPKSSRKERLVENANVNGFEISDEDMAAMNALDENLVTDWDPTDAP</sequence>
<dbReference type="InterPro" id="IPR023210">
    <property type="entry name" value="NADP_OxRdtase_dom"/>
</dbReference>
<gene>
    <name evidence="2" type="ORF">HYQ45_003579</name>
</gene>
<feature type="domain" description="NADP-dependent oxidoreductase" evidence="1">
    <location>
        <begin position="30"/>
        <end position="264"/>
    </location>
</feature>
<evidence type="ECO:0000313" key="2">
    <source>
        <dbReference type="EMBL" id="KAG7139456.1"/>
    </source>
</evidence>